<organism evidence="3 4">
    <name type="scientific">Maioricimonas rarisocia</name>
    <dbReference type="NCBI Taxonomy" id="2528026"/>
    <lineage>
        <taxon>Bacteria</taxon>
        <taxon>Pseudomonadati</taxon>
        <taxon>Planctomycetota</taxon>
        <taxon>Planctomycetia</taxon>
        <taxon>Planctomycetales</taxon>
        <taxon>Planctomycetaceae</taxon>
        <taxon>Maioricimonas</taxon>
    </lineage>
</organism>
<dbReference type="Pfam" id="PF05591">
    <property type="entry name" value="T6SS_VipA"/>
    <property type="match status" value="1"/>
</dbReference>
<accession>A0A517ZFJ5</accession>
<dbReference type="OrthoDB" id="9764000at2"/>
<feature type="compositionally biased region" description="Acidic residues" evidence="1">
    <location>
        <begin position="605"/>
        <end position="614"/>
    </location>
</feature>
<dbReference type="Pfam" id="PF05943">
    <property type="entry name" value="VipB"/>
    <property type="match status" value="1"/>
</dbReference>
<dbReference type="InterPro" id="IPR008312">
    <property type="entry name" value="T6SS_TssB1"/>
</dbReference>
<evidence type="ECO:0000259" key="2">
    <source>
        <dbReference type="Pfam" id="PF05943"/>
    </source>
</evidence>
<sequence length="653" mass="69179">MEYELSFGNFGGADSGGSTPGSAFRLAILGDFSGRANRGELAIGDDLASRKPVRVDFDSLDDVFESFSPKLRVPIAGGRSVVELAFESRDDFDIDEFYDRVDMIDDVAGIGRRIDRSVEKAVKLFNKWSVPDETPRSKDRSRATRIPVVDARSDLASLQGTPSVPADAEALDTGPLLESLCARFMKEPAAADPPSKDDLQAAAAEALNAATRELIHHPDFQALEGIWGELEWLLRRVDKGMKVKVFLFDVSAEEIAADLAATDDLQETGLYRLLVSNTAEGVDGEPWSMLIGRYEFDYHPVHFELLGRVGKIGERLNAPFLSAINARLLDEDFKNKDEELAAAWNQLRSLRAASYLALATPGFLVRMPYGENGKSTEHFNFEEFHLDGFPGCCLWGSPAVFTAALVVGSFLKEGKWEFDPNAGHVLDKMPLYVYRDAEGEPDTVCSEKRFALAAGEMAASLGIIPLQAVKGRDSIQIPQMRSLRAGDPRLCGAWAKAPAGDGPVTKAPAAASPSEPAATGAAPAQPAASAPAAAPSSPEPAPAAPAAPAADDGMDPELAALLGGGSSASEGTKTEPKSDDDDGMDPELAALLGGGSSDDSKADASSDDADEGMDPELAALLGGSNTSSSPDDADDDDDDDDGMDPELAALLNG</sequence>
<evidence type="ECO:0000313" key="3">
    <source>
        <dbReference type="EMBL" id="QDU41260.1"/>
    </source>
</evidence>
<dbReference type="InterPro" id="IPR010269">
    <property type="entry name" value="T6SS_TssC-like"/>
</dbReference>
<dbReference type="AlphaFoldDB" id="A0A517ZFJ5"/>
<gene>
    <name evidence="3" type="ORF">Mal4_56250</name>
</gene>
<keyword evidence="4" id="KW-1185">Reference proteome</keyword>
<dbReference type="PANTHER" id="PTHR35565">
    <property type="entry name" value="CYTOPLASMIC PROTEIN-RELATED"/>
    <property type="match status" value="1"/>
</dbReference>
<feature type="domain" description="TssC1 N-terminal" evidence="2">
    <location>
        <begin position="205"/>
        <end position="480"/>
    </location>
</feature>
<dbReference type="KEGG" id="mri:Mal4_56250"/>
<reference evidence="3 4" key="1">
    <citation type="submission" date="2019-02" db="EMBL/GenBank/DDBJ databases">
        <title>Deep-cultivation of Planctomycetes and their phenomic and genomic characterization uncovers novel biology.</title>
        <authorList>
            <person name="Wiegand S."/>
            <person name="Jogler M."/>
            <person name="Boedeker C."/>
            <person name="Pinto D."/>
            <person name="Vollmers J."/>
            <person name="Rivas-Marin E."/>
            <person name="Kohn T."/>
            <person name="Peeters S.H."/>
            <person name="Heuer A."/>
            <person name="Rast P."/>
            <person name="Oberbeckmann S."/>
            <person name="Bunk B."/>
            <person name="Jeske O."/>
            <person name="Meyerdierks A."/>
            <person name="Storesund J.E."/>
            <person name="Kallscheuer N."/>
            <person name="Luecker S."/>
            <person name="Lage O.M."/>
            <person name="Pohl T."/>
            <person name="Merkel B.J."/>
            <person name="Hornburger P."/>
            <person name="Mueller R.-W."/>
            <person name="Bruemmer F."/>
            <person name="Labrenz M."/>
            <person name="Spormann A.M."/>
            <person name="Op den Camp H."/>
            <person name="Overmann J."/>
            <person name="Amann R."/>
            <person name="Jetten M.S.M."/>
            <person name="Mascher T."/>
            <person name="Medema M.H."/>
            <person name="Devos D.P."/>
            <person name="Kaster A.-K."/>
            <person name="Ovreas L."/>
            <person name="Rohde M."/>
            <person name="Galperin M.Y."/>
            <person name="Jogler C."/>
        </authorList>
    </citation>
    <scope>NUCLEOTIDE SEQUENCE [LARGE SCALE GENOMIC DNA]</scope>
    <source>
        <strain evidence="3 4">Mal4</strain>
    </source>
</reference>
<feature type="compositionally biased region" description="Acidic residues" evidence="1">
    <location>
        <begin position="631"/>
        <end position="644"/>
    </location>
</feature>
<dbReference type="InterPro" id="IPR044031">
    <property type="entry name" value="TssC1_N"/>
</dbReference>
<evidence type="ECO:0000256" key="1">
    <source>
        <dbReference type="SAM" id="MobiDB-lite"/>
    </source>
</evidence>
<proteinExistence type="predicted"/>
<dbReference type="RefSeq" id="WP_145372484.1">
    <property type="nucleotide sequence ID" value="NZ_CP036275.1"/>
</dbReference>
<feature type="region of interest" description="Disordered" evidence="1">
    <location>
        <begin position="494"/>
        <end position="653"/>
    </location>
</feature>
<evidence type="ECO:0000313" key="4">
    <source>
        <dbReference type="Proteomes" id="UP000320496"/>
    </source>
</evidence>
<name>A0A517ZFJ5_9PLAN</name>
<protein>
    <recommendedName>
        <fullName evidence="2">TssC1 N-terminal domain-containing protein</fullName>
    </recommendedName>
</protein>
<feature type="compositionally biased region" description="Low complexity" evidence="1">
    <location>
        <begin position="507"/>
        <end position="536"/>
    </location>
</feature>
<dbReference type="Proteomes" id="UP000320496">
    <property type="component" value="Chromosome"/>
</dbReference>
<dbReference type="EMBL" id="CP036275">
    <property type="protein sequence ID" value="QDU41260.1"/>
    <property type="molecule type" value="Genomic_DNA"/>
</dbReference>
<dbReference type="PANTHER" id="PTHR35565:SF1">
    <property type="entry name" value="TYPE VI SECRETION SYSTEM CONTRACTILE SHEATH LARGE SUBUNIT"/>
    <property type="match status" value="1"/>
</dbReference>